<dbReference type="InterPro" id="IPR016187">
    <property type="entry name" value="CTDL_fold"/>
</dbReference>
<dbReference type="SUPFAM" id="SSF56436">
    <property type="entry name" value="C-type lectin-like"/>
    <property type="match status" value="1"/>
</dbReference>
<dbReference type="PANTHER" id="PTHR23150">
    <property type="entry name" value="SULFATASE MODIFYING FACTOR 1, 2"/>
    <property type="match status" value="1"/>
</dbReference>
<evidence type="ECO:0000313" key="2">
    <source>
        <dbReference type="EMBL" id="AQS48628.1"/>
    </source>
</evidence>
<dbReference type="Gene3D" id="3.90.1580.10">
    <property type="entry name" value="paralog of FGE (formylglycine-generating enzyme)"/>
    <property type="match status" value="1"/>
</dbReference>
<sequence>MIAKLSSRAPRLSLRQVLAAGAAILALGAAWGFLRGPDLDYVPQMAERAVTLPDGYALYVQKYEVTVAEWNRCHADGACELALRAPHGSAPEATPATGLSHVDVEQYLGWINRKARHEFRLPTIAEWQFMAKDVLPEKEDPIFTDPDLTWASTYLTSGLAPRKLSPRGSFSTSAEGIVDLDGSVWEWTQDCYGGEGGGSVDPKRCAAFFAGGEHVAAIPFLVRDPARGGCAVGSPPAHLGLRLVSETRI</sequence>
<feature type="domain" description="Sulfatase-modifying factor enzyme-like" evidence="1">
    <location>
        <begin position="46"/>
        <end position="244"/>
    </location>
</feature>
<dbReference type="EMBL" id="CP019437">
    <property type="protein sequence ID" value="AQS48628.1"/>
    <property type="molecule type" value="Genomic_DNA"/>
</dbReference>
<dbReference type="PANTHER" id="PTHR23150:SF19">
    <property type="entry name" value="FORMYLGLYCINE-GENERATING ENZYME"/>
    <property type="match status" value="1"/>
</dbReference>
<protein>
    <submittedName>
        <fullName evidence="2">Nitrate reductase</fullName>
    </submittedName>
</protein>
<dbReference type="RefSeq" id="WP_075777020.1">
    <property type="nucleotide sequence ID" value="NZ_CP019437.1"/>
</dbReference>
<evidence type="ECO:0000313" key="3">
    <source>
        <dbReference type="Proteomes" id="UP000185622"/>
    </source>
</evidence>
<keyword evidence="3" id="KW-1185">Reference proteome</keyword>
<name>A0ABN4XGS8_9RHOB</name>
<reference evidence="2 3" key="1">
    <citation type="submission" date="2017-01" db="EMBL/GenBank/DDBJ databases">
        <title>The complete genome sequence of a sulfur-oxidizing marine bacterium Thioclava sp. 25B10_4T.</title>
        <authorList>
            <person name="Liu Y."/>
            <person name="Lai Q."/>
            <person name="Shao Z."/>
        </authorList>
    </citation>
    <scope>NUCLEOTIDE SEQUENCE [LARGE SCALE GENOMIC DNA]</scope>
    <source>
        <strain evidence="2 3">25B10_4</strain>
    </source>
</reference>
<dbReference type="Pfam" id="PF03781">
    <property type="entry name" value="FGE-sulfatase"/>
    <property type="match status" value="1"/>
</dbReference>
<dbReference type="InterPro" id="IPR042095">
    <property type="entry name" value="SUMF_sf"/>
</dbReference>
<organism evidence="2 3">
    <name type="scientific">Thioclava nitratireducens</name>
    <dbReference type="NCBI Taxonomy" id="1915078"/>
    <lineage>
        <taxon>Bacteria</taxon>
        <taxon>Pseudomonadati</taxon>
        <taxon>Pseudomonadota</taxon>
        <taxon>Alphaproteobacteria</taxon>
        <taxon>Rhodobacterales</taxon>
        <taxon>Paracoccaceae</taxon>
        <taxon>Thioclava</taxon>
    </lineage>
</organism>
<proteinExistence type="predicted"/>
<dbReference type="InterPro" id="IPR051043">
    <property type="entry name" value="Sulfatase_Mod_Factor_Kinase"/>
</dbReference>
<gene>
    <name evidence="2" type="ORF">BMG03_13100</name>
</gene>
<evidence type="ECO:0000259" key="1">
    <source>
        <dbReference type="Pfam" id="PF03781"/>
    </source>
</evidence>
<dbReference type="InterPro" id="IPR005532">
    <property type="entry name" value="SUMF_dom"/>
</dbReference>
<accession>A0ABN4XGS8</accession>
<dbReference type="Proteomes" id="UP000185622">
    <property type="component" value="Chromosome"/>
</dbReference>